<dbReference type="EMBL" id="CP102381">
    <property type="protein sequence ID" value="WEJ62031.1"/>
    <property type="molecule type" value="Genomic_DNA"/>
</dbReference>
<sequence length="115" mass="12854">MKPDTSIPLDWIRLELIPLPNYVSQFDPMILWWNPETGILEGEIAVVTDIVNAAIEQGSISIIPSGSMEITQPLHKASELAAILGQYFWVIPEPVKRPFELSNELDSSNRIGLLN</sequence>
<organism evidence="1 2">
    <name type="scientific">Thiomicrorhabdus lithotrophica</name>
    <dbReference type="NCBI Taxonomy" id="2949997"/>
    <lineage>
        <taxon>Bacteria</taxon>
        <taxon>Pseudomonadati</taxon>
        <taxon>Pseudomonadota</taxon>
        <taxon>Gammaproteobacteria</taxon>
        <taxon>Thiotrichales</taxon>
        <taxon>Piscirickettsiaceae</taxon>
        <taxon>Thiomicrorhabdus</taxon>
    </lineage>
</organism>
<gene>
    <name evidence="1" type="ORF">NR989_08390</name>
</gene>
<dbReference type="Proteomes" id="UP001222275">
    <property type="component" value="Chromosome"/>
</dbReference>
<protein>
    <submittedName>
        <fullName evidence="1">Uncharacterized protein</fullName>
    </submittedName>
</protein>
<keyword evidence="2" id="KW-1185">Reference proteome</keyword>
<proteinExistence type="predicted"/>
<dbReference type="RefSeq" id="WP_275594288.1">
    <property type="nucleotide sequence ID" value="NZ_CP102381.1"/>
</dbReference>
<name>A0ABY8C7T5_9GAMM</name>
<evidence type="ECO:0000313" key="1">
    <source>
        <dbReference type="EMBL" id="WEJ62031.1"/>
    </source>
</evidence>
<evidence type="ECO:0000313" key="2">
    <source>
        <dbReference type="Proteomes" id="UP001222275"/>
    </source>
</evidence>
<reference evidence="1 2" key="1">
    <citation type="submission" date="2022-06" db="EMBL/GenBank/DDBJ databases">
        <title>Thiomicrohabdus sp. nov, an obligately chemolithoautotrophic, sulfur-oxidizing bacterium isolated from beach of Guanyin Mountain. Amoy.</title>
        <authorList>
            <person name="Zhu H."/>
        </authorList>
    </citation>
    <scope>NUCLEOTIDE SEQUENCE [LARGE SCALE GENOMIC DNA]</scope>
    <source>
        <strain evidence="1 2">XGS-01</strain>
    </source>
</reference>
<accession>A0ABY8C7T5</accession>